<evidence type="ECO:0000256" key="3">
    <source>
        <dbReference type="ARBA" id="ARBA00022296"/>
    </source>
</evidence>
<comment type="subcellular location">
    <subcellularLocation>
        <location evidence="1 6">Cytoplasm</location>
        <location evidence="1 6">Nucleoid</location>
    </subcellularLocation>
</comment>
<dbReference type="EMBL" id="JBHSBU010000001">
    <property type="protein sequence ID" value="MFC4158427.1"/>
    <property type="molecule type" value="Genomic_DNA"/>
</dbReference>
<comment type="similarity">
    <text evidence="2 6">Belongs to the RdgC family.</text>
</comment>
<gene>
    <name evidence="6" type="primary">rdgC</name>
    <name evidence="7" type="ORF">ACFOW7_03535</name>
</gene>
<protein>
    <recommendedName>
        <fullName evidence="3 6">Recombination-associated protein RdgC</fullName>
    </recommendedName>
</protein>
<dbReference type="Pfam" id="PF04381">
    <property type="entry name" value="RdgC"/>
    <property type="match status" value="1"/>
</dbReference>
<dbReference type="Proteomes" id="UP001595791">
    <property type="component" value="Unassembled WGS sequence"/>
</dbReference>
<accession>A0ABV8ML88</accession>
<evidence type="ECO:0000256" key="5">
    <source>
        <dbReference type="ARBA" id="ARBA00023172"/>
    </source>
</evidence>
<sequence>MWFKNLQLYRLTDASAVDTAKLGDSLSQRAFVPAGQLDRLSAGWIAPAPHAPDLFAYPCGSTFLVALKTEEKLLPSSVVKDFAAERIADIEEKEARKVGKKEAREIRERVAEELLPRAFSRSRVVRALIDLEGGWVWVDTSTASRAELVLQMLRETLGSLPTRLVDTQMDPVTAMTTWLEHGAPEPFSLDADCTLKAPGDGGAQVTCRRHDLSADEIIQHLKAGKLVTQLALSWADRLSFVLNDKLQIKRLAFLDLLEDQIKEADAVDAAAMFDTSLTLLTREGRGLVEAVVEALGGELKRD</sequence>
<dbReference type="PANTHER" id="PTHR38103">
    <property type="entry name" value="RECOMBINATION-ASSOCIATED PROTEIN RDGC"/>
    <property type="match status" value="1"/>
</dbReference>
<dbReference type="NCBIfam" id="NF001464">
    <property type="entry name" value="PRK00321.1-5"/>
    <property type="match status" value="1"/>
</dbReference>
<keyword evidence="5 6" id="KW-0233">DNA recombination</keyword>
<dbReference type="RefSeq" id="WP_378161087.1">
    <property type="nucleotide sequence ID" value="NZ_JBHSBU010000001.1"/>
</dbReference>
<name>A0ABV8ML88_9NEIS</name>
<evidence type="ECO:0000313" key="8">
    <source>
        <dbReference type="Proteomes" id="UP001595791"/>
    </source>
</evidence>
<dbReference type="PANTHER" id="PTHR38103:SF1">
    <property type="entry name" value="RECOMBINATION-ASSOCIATED PROTEIN RDGC"/>
    <property type="match status" value="1"/>
</dbReference>
<keyword evidence="4 6" id="KW-0963">Cytoplasm</keyword>
<organism evidence="7 8">
    <name type="scientific">Chitinimonas lacunae</name>
    <dbReference type="NCBI Taxonomy" id="1963018"/>
    <lineage>
        <taxon>Bacteria</taxon>
        <taxon>Pseudomonadati</taxon>
        <taxon>Pseudomonadota</taxon>
        <taxon>Betaproteobacteria</taxon>
        <taxon>Neisseriales</taxon>
        <taxon>Chitinibacteraceae</taxon>
        <taxon>Chitinimonas</taxon>
    </lineage>
</organism>
<keyword evidence="8" id="KW-1185">Reference proteome</keyword>
<evidence type="ECO:0000256" key="1">
    <source>
        <dbReference type="ARBA" id="ARBA00004453"/>
    </source>
</evidence>
<dbReference type="InterPro" id="IPR007476">
    <property type="entry name" value="RdgC"/>
</dbReference>
<comment type="function">
    <text evidence="6">May be involved in recombination.</text>
</comment>
<evidence type="ECO:0000313" key="7">
    <source>
        <dbReference type="EMBL" id="MFC4158427.1"/>
    </source>
</evidence>
<comment type="caution">
    <text evidence="7">The sequence shown here is derived from an EMBL/GenBank/DDBJ whole genome shotgun (WGS) entry which is preliminary data.</text>
</comment>
<evidence type="ECO:0000256" key="4">
    <source>
        <dbReference type="ARBA" id="ARBA00022490"/>
    </source>
</evidence>
<evidence type="ECO:0000256" key="2">
    <source>
        <dbReference type="ARBA" id="ARBA00008657"/>
    </source>
</evidence>
<evidence type="ECO:0000256" key="6">
    <source>
        <dbReference type="HAMAP-Rule" id="MF_00194"/>
    </source>
</evidence>
<reference evidence="8" key="1">
    <citation type="journal article" date="2019" name="Int. J. Syst. Evol. Microbiol.">
        <title>The Global Catalogue of Microorganisms (GCM) 10K type strain sequencing project: providing services to taxonomists for standard genome sequencing and annotation.</title>
        <authorList>
            <consortium name="The Broad Institute Genomics Platform"/>
            <consortium name="The Broad Institute Genome Sequencing Center for Infectious Disease"/>
            <person name="Wu L."/>
            <person name="Ma J."/>
        </authorList>
    </citation>
    <scope>NUCLEOTIDE SEQUENCE [LARGE SCALE GENOMIC DNA]</scope>
    <source>
        <strain evidence="8">LMG 29894</strain>
    </source>
</reference>
<proteinExistence type="inferred from homology"/>
<dbReference type="HAMAP" id="MF_00194">
    <property type="entry name" value="RdgC"/>
    <property type="match status" value="1"/>
</dbReference>